<evidence type="ECO:0000313" key="4">
    <source>
        <dbReference type="Proteomes" id="UP000218676"/>
    </source>
</evidence>
<organism evidence="3 5">
    <name type="scientific">Photobacterium damsela subsp. piscicida</name>
    <name type="common">Pasteurella piscicida</name>
    <dbReference type="NCBI Taxonomy" id="38294"/>
    <lineage>
        <taxon>Bacteria</taxon>
        <taxon>Pseudomonadati</taxon>
        <taxon>Pseudomonadota</taxon>
        <taxon>Gammaproteobacteria</taxon>
        <taxon>Vibrionales</taxon>
        <taxon>Vibrionaceae</taxon>
        <taxon>Photobacterium</taxon>
    </lineage>
</organism>
<dbReference type="Pfam" id="PF10938">
    <property type="entry name" value="YfdX"/>
    <property type="match status" value="1"/>
</dbReference>
<evidence type="ECO:0000313" key="2">
    <source>
        <dbReference type="EMBL" id="BAX52110.1"/>
    </source>
</evidence>
<gene>
    <name evidence="3" type="ORF">IC627_12010</name>
    <name evidence="2" type="ORF">PDPUS_1_00736</name>
</gene>
<dbReference type="InterPro" id="IPR021236">
    <property type="entry name" value="Uncharacterised_YfdX"/>
</dbReference>
<reference evidence="2" key="1">
    <citation type="journal article" date="2017" name="Genome Announc.">
        <title>Whole-Genome Sequence of Photobacterium damselae subsp. piscicida Strain 91-197, Isolated from Hybrid Striped Bass (Morone sp.) in the United States.</title>
        <authorList>
            <person name="Teru Y."/>
            <person name="Hikima J."/>
            <person name="Kono T."/>
            <person name="Sakai M."/>
            <person name="Takano T."/>
            <person name="Hawke J.P."/>
            <person name="Takeyama H."/>
            <person name="Aoki T."/>
        </authorList>
    </citation>
    <scope>NUCLEOTIDE SEQUENCE</scope>
    <source>
        <strain evidence="2">91-197</strain>
    </source>
</reference>
<dbReference type="Proteomes" id="UP000218676">
    <property type="component" value="Chromosome 1"/>
</dbReference>
<dbReference type="Gene3D" id="6.10.250.2140">
    <property type="match status" value="1"/>
</dbReference>
<dbReference type="Proteomes" id="UP000516656">
    <property type="component" value="Chromosome 1"/>
</dbReference>
<dbReference type="RefSeq" id="WP_086957636.1">
    <property type="nucleotide sequence ID" value="NZ_AP018045.1"/>
</dbReference>
<dbReference type="Gene3D" id="1.20.120.1940">
    <property type="entry name" value="YfdX protein domain"/>
    <property type="match status" value="1"/>
</dbReference>
<reference evidence="3 5" key="3">
    <citation type="submission" date="2020-09" db="EMBL/GenBank/DDBJ databases">
        <title>Complete, closed and curated genome sequences of Photobacterium damselae subsp. piscicida isolates from Australia indicate localised evolution and additional plasmid-borne pathogenicity mechanisms.</title>
        <authorList>
            <person name="Baseggio L."/>
            <person name="Silayeva O."/>
            <person name="Buller N."/>
            <person name="Landos M."/>
            <person name="Engelstaedter J."/>
            <person name="Barnes A.C."/>
        </authorList>
    </citation>
    <scope>NUCLEOTIDE SEQUENCE [LARGE SCALE GENOMIC DNA]</scope>
    <source>
        <strain evidence="3 5">AS-16-0540-1</strain>
    </source>
</reference>
<keyword evidence="1" id="KW-0732">Signal</keyword>
<dbReference type="AlphaFoldDB" id="A0A1V1V9J6"/>
<accession>A0A1V1V9J6</accession>
<reference evidence="4" key="2">
    <citation type="submission" date="2017-05" db="EMBL/GenBank/DDBJ databases">
        <title>Whole genome sequence of fish pathogenic bacteria, Photobacterium damselae subsp. piscicida, strain 91-197, isolated from hybrid striped bass (Morone sp.) in USA.</title>
        <authorList>
            <person name="Teru Y."/>
            <person name="Hikima J."/>
            <person name="Kono T."/>
            <person name="Sakai M."/>
            <person name="Takano T."/>
            <person name="Hawke J.P."/>
            <person name="Takeyama H."/>
            <person name="Aoki T."/>
        </authorList>
    </citation>
    <scope>NUCLEOTIDE SEQUENCE [LARGE SCALE GENOMIC DNA]</scope>
    <source>
        <strain evidence="4">91-197</strain>
    </source>
</reference>
<feature type="signal peptide" evidence="1">
    <location>
        <begin position="1"/>
        <end position="22"/>
    </location>
</feature>
<name>A0A1V1V9J6_PHODP</name>
<protein>
    <submittedName>
        <fullName evidence="3">YfdX family protein</fullName>
    </submittedName>
</protein>
<sequence>MKRLLTATALTLALATAPYTWAAETHNTTPTTTLSVQQKQQLKDFVKASDQGYQAVHDIQKARVALFQGSTNEARQLLAQSQKLLSTDSTSWKQFVRTDKKAFADDNYVVINSVLALSEDYVATPEKQKAIKAANMKLKQGDHKGAIENLKLAGIGVSETQYLMPLKATQNAVTKANELMKQDKYYQANLVLKGTEDRIISDTLVW</sequence>
<evidence type="ECO:0000313" key="5">
    <source>
        <dbReference type="Proteomes" id="UP000516656"/>
    </source>
</evidence>
<dbReference type="EMBL" id="CP061854">
    <property type="protein sequence ID" value="QOD55990.1"/>
    <property type="molecule type" value="Genomic_DNA"/>
</dbReference>
<dbReference type="EMBL" id="AP018045">
    <property type="protein sequence ID" value="BAX52110.1"/>
    <property type="molecule type" value="Genomic_DNA"/>
</dbReference>
<feature type="chain" id="PRO_5041531048" evidence="1">
    <location>
        <begin position="23"/>
        <end position="206"/>
    </location>
</feature>
<evidence type="ECO:0000256" key="1">
    <source>
        <dbReference type="SAM" id="SignalP"/>
    </source>
</evidence>
<evidence type="ECO:0000313" key="3">
    <source>
        <dbReference type="EMBL" id="QOD55990.1"/>
    </source>
</evidence>
<proteinExistence type="predicted"/>